<accession>A0A918S879</accession>
<dbReference type="Proteomes" id="UP000610456">
    <property type="component" value="Unassembled WGS sequence"/>
</dbReference>
<keyword evidence="2" id="KW-1185">Reference proteome</keyword>
<proteinExistence type="predicted"/>
<evidence type="ECO:0008006" key="3">
    <source>
        <dbReference type="Google" id="ProtNLM"/>
    </source>
</evidence>
<organism evidence="1 2">
    <name type="scientific">Salinimicrobium marinum</name>
    <dbReference type="NCBI Taxonomy" id="680283"/>
    <lineage>
        <taxon>Bacteria</taxon>
        <taxon>Pseudomonadati</taxon>
        <taxon>Bacteroidota</taxon>
        <taxon>Flavobacteriia</taxon>
        <taxon>Flavobacteriales</taxon>
        <taxon>Flavobacteriaceae</taxon>
        <taxon>Salinimicrobium</taxon>
    </lineage>
</organism>
<name>A0A918S879_9FLAO</name>
<dbReference type="EMBL" id="BMXB01000002">
    <property type="protein sequence ID" value="GHA29907.1"/>
    <property type="molecule type" value="Genomic_DNA"/>
</dbReference>
<evidence type="ECO:0000313" key="1">
    <source>
        <dbReference type="EMBL" id="GHA29907.1"/>
    </source>
</evidence>
<reference evidence="1" key="1">
    <citation type="journal article" date="2014" name="Int. J. Syst. Evol. Microbiol.">
        <title>Complete genome sequence of Corynebacterium casei LMG S-19264T (=DSM 44701T), isolated from a smear-ripened cheese.</title>
        <authorList>
            <consortium name="US DOE Joint Genome Institute (JGI-PGF)"/>
            <person name="Walter F."/>
            <person name="Albersmeier A."/>
            <person name="Kalinowski J."/>
            <person name="Ruckert C."/>
        </authorList>
    </citation>
    <scope>NUCLEOTIDE SEQUENCE</scope>
    <source>
        <strain evidence="1">KCTC 12719</strain>
    </source>
</reference>
<sequence length="512" mass="56057">MSRDGNKAKLSFGTLLNDMVAENGMKQALEIPECSENIPAFVEVVLSGPNNVGTLANPLVVSVNATPGDFDGDGEAEYFTDESLDLELEPGTYTLEFFAVYDGDPALPESNRIWIAPMAGGTLSNFVDVSLPMDFNLRAGVKKYIDVEVLCFDDRMVNEYGYLFFDIDGVRAYEFCFFANYCTPDGKHYPASYSVNIWMGNDNTGTLLYSKTNHTGIGNEDDSYNSEEPFAEPLCFALPNPAHIADDENYLYYEVTLLEWDGVYEYVETEPIKGSLNRNKITGNFGPNNTLDFEHLRFGCEAPVDSCPEGTVDTDEDGILDECDPCPLVPYWLDNDGDCLPNNQDPCPGDATNDCDNGGEPCDDQSDCDGAETAWMWGDHTLTKKDNDGLSLSGKWGWAEEFIVGQSDTSFNFYAGAGNNNTSNGFLTGEVQVLVSGTTVTITVDAASGVNLNKLDIYVNDAMPETAAPGQFKFYGGLTDENPCSSGENIYSFEYSGDDSFWLMVHGEACES</sequence>
<evidence type="ECO:0000313" key="2">
    <source>
        <dbReference type="Proteomes" id="UP000610456"/>
    </source>
</evidence>
<dbReference type="AlphaFoldDB" id="A0A918S879"/>
<reference evidence="1" key="2">
    <citation type="submission" date="2020-09" db="EMBL/GenBank/DDBJ databases">
        <authorList>
            <person name="Sun Q."/>
            <person name="Kim S."/>
        </authorList>
    </citation>
    <scope>NUCLEOTIDE SEQUENCE</scope>
    <source>
        <strain evidence="1">KCTC 12719</strain>
    </source>
</reference>
<gene>
    <name evidence="1" type="ORF">GCM10007103_08990</name>
</gene>
<protein>
    <recommendedName>
        <fullName evidence="3">Thrombospondin type 3 repeat-containing protein</fullName>
    </recommendedName>
</protein>
<comment type="caution">
    <text evidence="1">The sequence shown here is derived from an EMBL/GenBank/DDBJ whole genome shotgun (WGS) entry which is preliminary data.</text>
</comment>